<dbReference type="EMBL" id="BOSE01000001">
    <property type="protein sequence ID" value="GIP14638.1"/>
    <property type="molecule type" value="Genomic_DNA"/>
</dbReference>
<dbReference type="Pfam" id="PF00702">
    <property type="entry name" value="Hydrolase"/>
    <property type="match status" value="1"/>
</dbReference>
<dbReference type="RefSeq" id="WP_213512851.1">
    <property type="nucleotide sequence ID" value="NZ_BOSE01000001.1"/>
</dbReference>
<organism evidence="1 2">
    <name type="scientific">Paenibacillus montaniterrae</name>
    <dbReference type="NCBI Taxonomy" id="429341"/>
    <lineage>
        <taxon>Bacteria</taxon>
        <taxon>Bacillati</taxon>
        <taxon>Bacillota</taxon>
        <taxon>Bacilli</taxon>
        <taxon>Bacillales</taxon>
        <taxon>Paenibacillaceae</taxon>
        <taxon>Paenibacillus</taxon>
    </lineage>
</organism>
<gene>
    <name evidence="1" type="ORF">J40TS1_02800</name>
</gene>
<dbReference type="InterPro" id="IPR023198">
    <property type="entry name" value="PGP-like_dom2"/>
</dbReference>
<sequence>MNKTLVLDAGGVLATNLSPGLWQQLSDIGQCEQQALYAAYKQEISDDLWRGACTEQQWWEWLSARGIRLSDEQRATLIAGQLRPLPALNKLKAWSAGCKLVIMSNHRSEWLLPLLEPLLSSLHAVHISDQAGLRKPDPLWFEQIDNTLERPADIVFVDDSRKNLQAAERYGWRTLLADEQGLWIKMIDEWLN</sequence>
<comment type="caution">
    <text evidence="1">The sequence shown here is derived from an EMBL/GenBank/DDBJ whole genome shotgun (WGS) entry which is preliminary data.</text>
</comment>
<protein>
    <recommendedName>
        <fullName evidence="3">Haloacid dehalogenase</fullName>
    </recommendedName>
</protein>
<evidence type="ECO:0000313" key="2">
    <source>
        <dbReference type="Proteomes" id="UP000683139"/>
    </source>
</evidence>
<reference evidence="1" key="1">
    <citation type="submission" date="2021-03" db="EMBL/GenBank/DDBJ databases">
        <title>Antimicrobial resistance genes in bacteria isolated from Japanese honey, and their potential for conferring macrolide and lincosamide resistance in the American foulbrood pathogen Paenibacillus larvae.</title>
        <authorList>
            <person name="Okamoto M."/>
            <person name="Kumagai M."/>
            <person name="Kanamori H."/>
            <person name="Takamatsu D."/>
        </authorList>
    </citation>
    <scope>NUCLEOTIDE SEQUENCE</scope>
    <source>
        <strain evidence="1">J40TS1</strain>
    </source>
</reference>
<evidence type="ECO:0000313" key="1">
    <source>
        <dbReference type="EMBL" id="GIP14638.1"/>
    </source>
</evidence>
<dbReference type="Proteomes" id="UP000683139">
    <property type="component" value="Unassembled WGS sequence"/>
</dbReference>
<accession>A0A919YIR2</accession>
<evidence type="ECO:0008006" key="3">
    <source>
        <dbReference type="Google" id="ProtNLM"/>
    </source>
</evidence>
<dbReference type="InterPro" id="IPR006439">
    <property type="entry name" value="HAD-SF_hydro_IA"/>
</dbReference>
<dbReference type="Gene3D" id="3.40.50.1000">
    <property type="entry name" value="HAD superfamily/HAD-like"/>
    <property type="match status" value="1"/>
</dbReference>
<dbReference type="PANTHER" id="PTHR43611">
    <property type="entry name" value="ALPHA-D-GLUCOSE 1-PHOSPHATE PHOSPHATASE"/>
    <property type="match status" value="1"/>
</dbReference>
<dbReference type="NCBIfam" id="TIGR01509">
    <property type="entry name" value="HAD-SF-IA-v3"/>
    <property type="match status" value="1"/>
</dbReference>
<proteinExistence type="predicted"/>
<dbReference type="SUPFAM" id="SSF56784">
    <property type="entry name" value="HAD-like"/>
    <property type="match status" value="1"/>
</dbReference>
<dbReference type="InterPro" id="IPR023214">
    <property type="entry name" value="HAD_sf"/>
</dbReference>
<dbReference type="Gene3D" id="1.10.150.240">
    <property type="entry name" value="Putative phosphatase, domain 2"/>
    <property type="match status" value="1"/>
</dbReference>
<dbReference type="InterPro" id="IPR036412">
    <property type="entry name" value="HAD-like_sf"/>
</dbReference>
<keyword evidence="2" id="KW-1185">Reference proteome</keyword>
<name>A0A919YIR2_9BACL</name>
<dbReference type="AlphaFoldDB" id="A0A919YIR2"/>
<dbReference type="PANTHER" id="PTHR43611:SF3">
    <property type="entry name" value="FLAVIN MONONUCLEOTIDE HYDROLASE 1, CHLOROPLATIC"/>
    <property type="match status" value="1"/>
</dbReference>